<reference evidence="2 3" key="1">
    <citation type="journal article" date="2023" name="Int. J. Mol. Sci.">
        <title>De Novo Assembly and Annotation of 11 Diverse Shrub Willow (Salix) Genomes Reveals Novel Gene Organization in Sex-Linked Regions.</title>
        <authorList>
            <person name="Hyden B."/>
            <person name="Feng K."/>
            <person name="Yates T.B."/>
            <person name="Jawdy S."/>
            <person name="Cereghino C."/>
            <person name="Smart L.B."/>
            <person name="Muchero W."/>
        </authorList>
    </citation>
    <scope>NUCLEOTIDE SEQUENCE [LARGE SCALE GENOMIC DNA]</scope>
    <source>
        <tissue evidence="2">Shoot tip</tissue>
    </source>
</reference>
<sequence length="69" mass="7725">MASLLKELPSMTTILSVYASLSGLSMLIRTILNEMIPRDRWQAVENETFRAVEVYLPTKVGPSTKSLLL</sequence>
<keyword evidence="1" id="KW-0812">Transmembrane</keyword>
<comment type="caution">
    <text evidence="2">The sequence shown here is derived from an EMBL/GenBank/DDBJ whole genome shotgun (WGS) entry which is preliminary data.</text>
</comment>
<keyword evidence="3" id="KW-1185">Reference proteome</keyword>
<feature type="non-terminal residue" evidence="2">
    <location>
        <position position="1"/>
    </location>
</feature>
<feature type="transmembrane region" description="Helical" evidence="1">
    <location>
        <begin position="12"/>
        <end position="32"/>
    </location>
</feature>
<dbReference type="AlphaFoldDB" id="A0AAD6P961"/>
<name>A0AAD6P961_9ROSI</name>
<gene>
    <name evidence="2" type="ORF">OIU84_030125</name>
</gene>
<proteinExistence type="predicted"/>
<dbReference type="Proteomes" id="UP001162972">
    <property type="component" value="Chromosome 7"/>
</dbReference>
<organism evidence="2 3">
    <name type="scientific">Salix udensis</name>
    <dbReference type="NCBI Taxonomy" id="889485"/>
    <lineage>
        <taxon>Eukaryota</taxon>
        <taxon>Viridiplantae</taxon>
        <taxon>Streptophyta</taxon>
        <taxon>Embryophyta</taxon>
        <taxon>Tracheophyta</taxon>
        <taxon>Spermatophyta</taxon>
        <taxon>Magnoliopsida</taxon>
        <taxon>eudicotyledons</taxon>
        <taxon>Gunneridae</taxon>
        <taxon>Pentapetalae</taxon>
        <taxon>rosids</taxon>
        <taxon>fabids</taxon>
        <taxon>Malpighiales</taxon>
        <taxon>Salicaceae</taxon>
        <taxon>Saliceae</taxon>
        <taxon>Salix</taxon>
    </lineage>
</organism>
<dbReference type="EMBL" id="JAPFFJ010000009">
    <property type="protein sequence ID" value="KAJ6420148.1"/>
    <property type="molecule type" value="Genomic_DNA"/>
</dbReference>
<evidence type="ECO:0000313" key="2">
    <source>
        <dbReference type="EMBL" id="KAJ6420148.1"/>
    </source>
</evidence>
<evidence type="ECO:0000313" key="3">
    <source>
        <dbReference type="Proteomes" id="UP001162972"/>
    </source>
</evidence>
<evidence type="ECO:0000256" key="1">
    <source>
        <dbReference type="SAM" id="Phobius"/>
    </source>
</evidence>
<accession>A0AAD6P961</accession>
<keyword evidence="1" id="KW-0472">Membrane</keyword>
<keyword evidence="1" id="KW-1133">Transmembrane helix</keyword>
<protein>
    <submittedName>
        <fullName evidence="2">Uncharacterized protein</fullName>
    </submittedName>
</protein>